<organism evidence="2 4">
    <name type="scientific">Kocuria flava</name>
    <dbReference type="NCBI Taxonomy" id="446860"/>
    <lineage>
        <taxon>Bacteria</taxon>
        <taxon>Bacillati</taxon>
        <taxon>Actinomycetota</taxon>
        <taxon>Actinomycetes</taxon>
        <taxon>Micrococcales</taxon>
        <taxon>Micrococcaceae</taxon>
        <taxon>Kocuria</taxon>
    </lineage>
</organism>
<gene>
    <name evidence="2" type="ORF">AS188_05810</name>
    <name evidence="3" type="ORF">KFL01_28530</name>
</gene>
<dbReference type="AlphaFoldDB" id="A0A0U2WS72"/>
<keyword evidence="1" id="KW-1133">Transmembrane helix</keyword>
<accession>A0A0U2WS72</accession>
<dbReference type="RefSeq" id="WP_058858059.1">
    <property type="nucleotide sequence ID" value="NZ_BJZR01000131.1"/>
</dbReference>
<dbReference type="Proteomes" id="UP000321155">
    <property type="component" value="Unassembled WGS sequence"/>
</dbReference>
<reference evidence="3 5" key="2">
    <citation type="submission" date="2019-07" db="EMBL/GenBank/DDBJ databases">
        <title>Whole genome shotgun sequence of Kocuria flava NBRC 107626.</title>
        <authorList>
            <person name="Hosoyama A."/>
            <person name="Uohara A."/>
            <person name="Ohji S."/>
            <person name="Ichikawa N."/>
        </authorList>
    </citation>
    <scope>NUCLEOTIDE SEQUENCE [LARGE SCALE GENOMIC DNA]</scope>
    <source>
        <strain evidence="3 5">NBRC 107626</strain>
    </source>
</reference>
<evidence type="ECO:0000313" key="4">
    <source>
        <dbReference type="Proteomes" id="UP000057181"/>
    </source>
</evidence>
<dbReference type="EMBL" id="CP013254">
    <property type="protein sequence ID" value="ALU39348.1"/>
    <property type="molecule type" value="Genomic_DNA"/>
</dbReference>
<keyword evidence="1" id="KW-0812">Transmembrane</keyword>
<dbReference type="STRING" id="446860.AS188_05810"/>
<dbReference type="KEGG" id="kfv:AS188_05810"/>
<feature type="transmembrane region" description="Helical" evidence="1">
    <location>
        <begin position="134"/>
        <end position="152"/>
    </location>
</feature>
<feature type="transmembrane region" description="Helical" evidence="1">
    <location>
        <begin position="12"/>
        <end position="32"/>
    </location>
</feature>
<keyword evidence="1" id="KW-0472">Membrane</keyword>
<name>A0A0U2WS72_9MICC</name>
<protein>
    <recommendedName>
        <fullName evidence="6">Integral membrane protein</fullName>
    </recommendedName>
</protein>
<evidence type="ECO:0008006" key="6">
    <source>
        <dbReference type="Google" id="ProtNLM"/>
    </source>
</evidence>
<sequence>MTTTETRVVRAVYTFCLGLMLALFVGTGISTVHPGPPEPEPPGGLALVQERRALTAEELPAWQAYEEQRRAWEDRAAAHHRDVGIAATVAAVALLAAGLAVERRHRVLAEGVELGALFTLVYGILRSLAARDTLAGFVVVTAALAVVLLLGWRRHVVRPAPVARDG</sequence>
<feature type="transmembrane region" description="Helical" evidence="1">
    <location>
        <begin position="83"/>
        <end position="101"/>
    </location>
</feature>
<evidence type="ECO:0000313" key="3">
    <source>
        <dbReference type="EMBL" id="GEO93547.1"/>
    </source>
</evidence>
<evidence type="ECO:0000256" key="1">
    <source>
        <dbReference type="SAM" id="Phobius"/>
    </source>
</evidence>
<dbReference type="EMBL" id="BJZR01000131">
    <property type="protein sequence ID" value="GEO93547.1"/>
    <property type="molecule type" value="Genomic_DNA"/>
</dbReference>
<evidence type="ECO:0000313" key="5">
    <source>
        <dbReference type="Proteomes" id="UP000321155"/>
    </source>
</evidence>
<feature type="transmembrane region" description="Helical" evidence="1">
    <location>
        <begin position="108"/>
        <end position="128"/>
    </location>
</feature>
<dbReference type="Proteomes" id="UP000057181">
    <property type="component" value="Chromosome"/>
</dbReference>
<reference evidence="2 4" key="1">
    <citation type="submission" date="2015-11" db="EMBL/GenBank/DDBJ databases">
        <title>Complete Genome Sequence of Kocuria flava strain HO-9041.</title>
        <authorList>
            <person name="Zhou M."/>
            <person name="Dai J."/>
        </authorList>
    </citation>
    <scope>NUCLEOTIDE SEQUENCE [LARGE SCALE GENOMIC DNA]</scope>
    <source>
        <strain evidence="2 4">HO-9041</strain>
    </source>
</reference>
<evidence type="ECO:0000313" key="2">
    <source>
        <dbReference type="EMBL" id="ALU39348.1"/>
    </source>
</evidence>
<keyword evidence="5" id="KW-1185">Reference proteome</keyword>
<proteinExistence type="predicted"/>